<dbReference type="SUPFAM" id="SSF54909">
    <property type="entry name" value="Dimeric alpha+beta barrel"/>
    <property type="match status" value="1"/>
</dbReference>
<dbReference type="PANTHER" id="PTHR21017:SF17">
    <property type="entry name" value="PROTEIN NIPSNAP"/>
    <property type="match status" value="1"/>
</dbReference>
<dbReference type="RefSeq" id="WP_104518865.1">
    <property type="nucleotide sequence ID" value="NZ_NHRY01000111.1"/>
</dbReference>
<protein>
    <submittedName>
        <fullName evidence="3">NIPSNAP family protein</fullName>
    </submittedName>
</protein>
<organism evidence="3 4">
    <name type="scientific">Rhodopila globiformis</name>
    <name type="common">Rhodopseudomonas globiformis</name>
    <dbReference type="NCBI Taxonomy" id="1071"/>
    <lineage>
        <taxon>Bacteria</taxon>
        <taxon>Pseudomonadati</taxon>
        <taxon>Pseudomonadota</taxon>
        <taxon>Alphaproteobacteria</taxon>
        <taxon>Acetobacterales</taxon>
        <taxon>Acetobacteraceae</taxon>
        <taxon>Rhodopila</taxon>
    </lineage>
</organism>
<dbReference type="Proteomes" id="UP000239724">
    <property type="component" value="Unassembled WGS sequence"/>
</dbReference>
<proteinExistence type="inferred from homology"/>
<dbReference type="InterPro" id="IPR051557">
    <property type="entry name" value="NipSnap_domain"/>
</dbReference>
<dbReference type="Gene3D" id="3.30.70.100">
    <property type="match status" value="1"/>
</dbReference>
<dbReference type="OrthoDB" id="4124121at2"/>
<dbReference type="AlphaFoldDB" id="A0A2S6NII7"/>
<evidence type="ECO:0000259" key="2">
    <source>
        <dbReference type="Pfam" id="PF07978"/>
    </source>
</evidence>
<evidence type="ECO:0000313" key="4">
    <source>
        <dbReference type="Proteomes" id="UP000239724"/>
    </source>
</evidence>
<gene>
    <name evidence="3" type="ORF">CCS01_10815</name>
</gene>
<comment type="similarity">
    <text evidence="1">Belongs to the NipSnap family.</text>
</comment>
<evidence type="ECO:0000256" key="1">
    <source>
        <dbReference type="ARBA" id="ARBA00005291"/>
    </source>
</evidence>
<accession>A0A2S6NII7</accession>
<dbReference type="PANTHER" id="PTHR21017">
    <property type="entry name" value="NIPSNAP-RELATED"/>
    <property type="match status" value="1"/>
</dbReference>
<evidence type="ECO:0000313" key="3">
    <source>
        <dbReference type="EMBL" id="PPQ34425.1"/>
    </source>
</evidence>
<dbReference type="Pfam" id="PF07978">
    <property type="entry name" value="NIPSNAP"/>
    <property type="match status" value="1"/>
</dbReference>
<keyword evidence="4" id="KW-1185">Reference proteome</keyword>
<dbReference type="InterPro" id="IPR011008">
    <property type="entry name" value="Dimeric_a/b-barrel"/>
</dbReference>
<feature type="domain" description="NIPSNAP" evidence="2">
    <location>
        <begin position="4"/>
        <end position="106"/>
    </location>
</feature>
<sequence length="108" mass="12389">MALYELRTYTLYVGKMAEATRLYQEYGFPALQKGGHDRNLVGYFQADTGVINQLVHLWKFNDDADRRAHWAAVFANKDFVEGFAAQFRPLVMTQEVKLLQAAPWGPHP</sequence>
<dbReference type="InterPro" id="IPR012577">
    <property type="entry name" value="NIPSNAP"/>
</dbReference>
<dbReference type="EMBL" id="NHRY01000111">
    <property type="protein sequence ID" value="PPQ34425.1"/>
    <property type="molecule type" value="Genomic_DNA"/>
</dbReference>
<reference evidence="3 4" key="1">
    <citation type="journal article" date="2018" name="Arch. Microbiol.">
        <title>New insights into the metabolic potential of the phototrophic purple bacterium Rhodopila globiformis DSM 161(T) from its draft genome sequence and evidence for a vanadium-dependent nitrogenase.</title>
        <authorList>
            <person name="Imhoff J.F."/>
            <person name="Rahn T."/>
            <person name="Kunzel S."/>
            <person name="Neulinger S.C."/>
        </authorList>
    </citation>
    <scope>NUCLEOTIDE SEQUENCE [LARGE SCALE GENOMIC DNA]</scope>
    <source>
        <strain evidence="3 4">DSM 161</strain>
    </source>
</reference>
<comment type="caution">
    <text evidence="3">The sequence shown here is derived from an EMBL/GenBank/DDBJ whole genome shotgun (WGS) entry which is preliminary data.</text>
</comment>
<name>A0A2S6NII7_RHOGL</name>